<evidence type="ECO:0000313" key="3">
    <source>
        <dbReference type="Proteomes" id="UP000256845"/>
    </source>
</evidence>
<dbReference type="AlphaFoldDB" id="A0A3D9H1H4"/>
<dbReference type="RefSeq" id="WP_115939674.1">
    <property type="nucleotide sequence ID" value="NZ_QRDW01000024.1"/>
</dbReference>
<feature type="compositionally biased region" description="Acidic residues" evidence="1">
    <location>
        <begin position="85"/>
        <end position="97"/>
    </location>
</feature>
<proteinExistence type="predicted"/>
<keyword evidence="3" id="KW-1185">Reference proteome</keyword>
<name>A0A3D9H1H4_9PROT</name>
<accession>A0A3D9H1H4</accession>
<protein>
    <submittedName>
        <fullName evidence="2">Uncharacterized protein</fullName>
    </submittedName>
</protein>
<comment type="caution">
    <text evidence="2">The sequence shown here is derived from an EMBL/GenBank/DDBJ whole genome shotgun (WGS) entry which is preliminary data.</text>
</comment>
<feature type="region of interest" description="Disordered" evidence="1">
    <location>
        <begin position="76"/>
        <end position="97"/>
    </location>
</feature>
<sequence length="97" mass="10889">MSNQKITFSDGILELGFFNGMVHFSIGHVLPAKEGEETPRGVVTERYAMQPKALLQSMQQMERMAKRLVERGVFLQPEENNSDSVDTDEAMQIAADD</sequence>
<gene>
    <name evidence="2" type="ORF">DFP90_1248</name>
</gene>
<evidence type="ECO:0000313" key="2">
    <source>
        <dbReference type="EMBL" id="RED43350.1"/>
    </source>
</evidence>
<evidence type="ECO:0000256" key="1">
    <source>
        <dbReference type="SAM" id="MobiDB-lite"/>
    </source>
</evidence>
<reference evidence="2 3" key="1">
    <citation type="submission" date="2018-07" db="EMBL/GenBank/DDBJ databases">
        <title>Genomic Encyclopedia of Type Strains, Phase III (KMG-III): the genomes of soil and plant-associated and newly described type strains.</title>
        <authorList>
            <person name="Whitman W."/>
        </authorList>
    </citation>
    <scope>NUCLEOTIDE SEQUENCE [LARGE SCALE GENOMIC DNA]</scope>
    <source>
        <strain evidence="2 3">CECT 8488</strain>
    </source>
</reference>
<dbReference type="Proteomes" id="UP000256845">
    <property type="component" value="Unassembled WGS sequence"/>
</dbReference>
<organism evidence="2 3">
    <name type="scientific">Aestuariispira insulae</name>
    <dbReference type="NCBI Taxonomy" id="1461337"/>
    <lineage>
        <taxon>Bacteria</taxon>
        <taxon>Pseudomonadati</taxon>
        <taxon>Pseudomonadota</taxon>
        <taxon>Alphaproteobacteria</taxon>
        <taxon>Rhodospirillales</taxon>
        <taxon>Kiloniellaceae</taxon>
        <taxon>Aestuariispira</taxon>
    </lineage>
</organism>
<dbReference type="EMBL" id="QRDW01000024">
    <property type="protein sequence ID" value="RED43350.1"/>
    <property type="molecule type" value="Genomic_DNA"/>
</dbReference>